<dbReference type="HAMAP" id="MF_00484">
    <property type="entry name" value="Glycogen_synth"/>
    <property type="match status" value="1"/>
</dbReference>
<feature type="binding site" evidence="7">
    <location>
        <position position="15"/>
    </location>
    <ligand>
        <name>ADP-alpha-D-glucose</name>
        <dbReference type="ChEBI" id="CHEBI:57498"/>
    </ligand>
</feature>
<evidence type="ECO:0000256" key="3">
    <source>
        <dbReference type="ARBA" id="ARBA00010281"/>
    </source>
</evidence>
<sequence length="479" mass="54543">MNVLFAAAECAPFFKTGGLGDVIGALPNALAEKKTTVSVVLPYFPFLPEMYQKKCKKLIRFQFDFNGKKRVCTPYSLKKNQVTYYFLKNEDYFERKNIYGYEDDGERFAFFSCAILQMMDTLNNYPEIIHVNDYHTAVLPLLLKTYGKHKKEYAVIKSMLTIHNIEFQGEFNPENLQNWFQITRSSLGENANEFSQTLNFLKTGILYADHITTVSPTYAKEIQTTAGGNGLDKLLQKRKIDLTGILNGIDDTEYDPKHAPDLVQHYSAETINKKYINKADLQKKCHLPVDKEKMLMGIVSRLTKQKGMHLLADVLSELVNEEIQLVVLGTGDPRCEKAFQEASKNYPQVIQAYITFDNALAQQIYAGADLFLMPSAFEPCGLSQMISMRYGTIPLVHETGGLKDTVISTNEKNGIGTGFGFEEFTTQELKKTIQSALDTYQKNPLLWKQIMQTGMAKDFSWEKASQQYIDVYKQLLHNH</sequence>
<keyword evidence="4 7" id="KW-0328">Glycosyltransferase</keyword>
<protein>
    <recommendedName>
        <fullName evidence="7">Glycogen synthase</fullName>
        <ecNumber evidence="7">2.4.1.21</ecNumber>
    </recommendedName>
    <alternativeName>
        <fullName evidence="7">Starch [bacterial glycogen] synthase</fullName>
    </alternativeName>
</protein>
<proteinExistence type="inferred from homology"/>
<dbReference type="EMBL" id="AP018492">
    <property type="protein sequence ID" value="BBC60727.1"/>
    <property type="molecule type" value="Genomic_DNA"/>
</dbReference>
<dbReference type="Gene3D" id="3.40.50.2000">
    <property type="entry name" value="Glycogen Phosphorylase B"/>
    <property type="match status" value="2"/>
</dbReference>
<dbReference type="InterPro" id="IPR011835">
    <property type="entry name" value="GS/SS"/>
</dbReference>
<dbReference type="GeneID" id="57043150"/>
<evidence type="ECO:0000256" key="6">
    <source>
        <dbReference type="ARBA" id="ARBA00023056"/>
    </source>
</evidence>
<evidence type="ECO:0000313" key="10">
    <source>
        <dbReference type="EMBL" id="BBC60727.1"/>
    </source>
</evidence>
<dbReference type="PANTHER" id="PTHR45825">
    <property type="entry name" value="GRANULE-BOUND STARCH SYNTHASE 1, CHLOROPLASTIC/AMYLOPLASTIC"/>
    <property type="match status" value="1"/>
</dbReference>
<evidence type="ECO:0000256" key="4">
    <source>
        <dbReference type="ARBA" id="ARBA00022676"/>
    </source>
</evidence>
<dbReference type="InterPro" id="IPR001296">
    <property type="entry name" value="Glyco_trans_1"/>
</dbReference>
<dbReference type="NCBIfam" id="NF001898">
    <property type="entry name" value="PRK00654.1-1"/>
    <property type="match status" value="1"/>
</dbReference>
<dbReference type="SUPFAM" id="SSF53756">
    <property type="entry name" value="UDP-Glycosyltransferase/glycogen phosphorylase"/>
    <property type="match status" value="1"/>
</dbReference>
<comment type="pathway">
    <text evidence="7">Glycan biosynthesis; glycogen biosynthesis.</text>
</comment>
<dbReference type="Pfam" id="PF00534">
    <property type="entry name" value="Glycos_transf_1"/>
    <property type="match status" value="1"/>
</dbReference>
<feature type="domain" description="Starch synthase catalytic" evidence="9">
    <location>
        <begin position="2"/>
        <end position="237"/>
    </location>
</feature>
<comment type="catalytic activity">
    <reaction evidence="1 7">
        <text>[(1-&gt;4)-alpha-D-glucosyl](n) + ADP-alpha-D-glucose = [(1-&gt;4)-alpha-D-glucosyl](n+1) + ADP + H(+)</text>
        <dbReference type="Rhea" id="RHEA:18189"/>
        <dbReference type="Rhea" id="RHEA-COMP:9584"/>
        <dbReference type="Rhea" id="RHEA-COMP:9587"/>
        <dbReference type="ChEBI" id="CHEBI:15378"/>
        <dbReference type="ChEBI" id="CHEBI:15444"/>
        <dbReference type="ChEBI" id="CHEBI:57498"/>
        <dbReference type="ChEBI" id="CHEBI:456216"/>
        <dbReference type="EC" id="2.4.1.21"/>
    </reaction>
</comment>
<evidence type="ECO:0000256" key="2">
    <source>
        <dbReference type="ARBA" id="ARBA00002764"/>
    </source>
</evidence>
<comment type="similarity">
    <text evidence="3 7">Belongs to the glycosyltransferase 1 family. Bacterial/plant glycogen synthase subfamily.</text>
</comment>
<evidence type="ECO:0000313" key="11">
    <source>
        <dbReference type="Proteomes" id="UP000269226"/>
    </source>
</evidence>
<dbReference type="CDD" id="cd03791">
    <property type="entry name" value="GT5_Glycogen_synthase_DULL1-like"/>
    <property type="match status" value="1"/>
</dbReference>
<dbReference type="NCBIfam" id="TIGR02095">
    <property type="entry name" value="glgA"/>
    <property type="match status" value="1"/>
</dbReference>
<feature type="domain" description="Glycosyl transferase family 1" evidence="8">
    <location>
        <begin position="288"/>
        <end position="440"/>
    </location>
</feature>
<dbReference type="Proteomes" id="UP000269226">
    <property type="component" value="Chromosome"/>
</dbReference>
<dbReference type="GO" id="GO:0005978">
    <property type="term" value="P:glycogen biosynthetic process"/>
    <property type="evidence" value="ECO:0007669"/>
    <property type="project" value="UniProtKB-UniRule"/>
</dbReference>
<dbReference type="EC" id="2.4.1.21" evidence="7"/>
<dbReference type="Pfam" id="PF08323">
    <property type="entry name" value="Glyco_transf_5"/>
    <property type="match status" value="1"/>
</dbReference>
<evidence type="ECO:0000256" key="7">
    <source>
        <dbReference type="HAMAP-Rule" id="MF_00484"/>
    </source>
</evidence>
<dbReference type="PANTHER" id="PTHR45825:SF11">
    <property type="entry name" value="ALPHA AMYLASE DOMAIN-CONTAINING PROTEIN"/>
    <property type="match status" value="1"/>
</dbReference>
<organism evidence="10 11">
    <name type="scientific">Melissococcus plutonius</name>
    <dbReference type="NCBI Taxonomy" id="33970"/>
    <lineage>
        <taxon>Bacteria</taxon>
        <taxon>Bacillati</taxon>
        <taxon>Bacillota</taxon>
        <taxon>Bacilli</taxon>
        <taxon>Lactobacillales</taxon>
        <taxon>Enterococcaceae</taxon>
        <taxon>Melissococcus</taxon>
    </lineage>
</organism>
<evidence type="ECO:0000259" key="8">
    <source>
        <dbReference type="Pfam" id="PF00534"/>
    </source>
</evidence>
<dbReference type="UniPathway" id="UPA00164"/>
<dbReference type="GO" id="GO:0009011">
    <property type="term" value="F:alpha-1,4-glucan glucosyltransferase (ADP-glucose donor) activity"/>
    <property type="evidence" value="ECO:0007669"/>
    <property type="project" value="UniProtKB-UniRule"/>
</dbReference>
<evidence type="ECO:0000256" key="5">
    <source>
        <dbReference type="ARBA" id="ARBA00022679"/>
    </source>
</evidence>
<accession>A0A2Z5Y1J1</accession>
<name>A0A2Z5Y1J1_9ENTE</name>
<gene>
    <name evidence="7" type="primary">glgA</name>
    <name evidence="10" type="ORF">DAT561_0592</name>
</gene>
<evidence type="ECO:0000256" key="1">
    <source>
        <dbReference type="ARBA" id="ARBA00001478"/>
    </source>
</evidence>
<evidence type="ECO:0000259" key="9">
    <source>
        <dbReference type="Pfam" id="PF08323"/>
    </source>
</evidence>
<dbReference type="InterPro" id="IPR013534">
    <property type="entry name" value="Starch_synth_cat_dom"/>
</dbReference>
<dbReference type="AlphaFoldDB" id="A0A2Z5Y1J1"/>
<dbReference type="RefSeq" id="WP_015694750.1">
    <property type="nucleotide sequence ID" value="NZ_AP018492.1"/>
</dbReference>
<keyword evidence="6 7" id="KW-0320">Glycogen biosynthesis</keyword>
<comment type="function">
    <text evidence="2 7">Synthesizes alpha-1,4-glucan chains using ADP-glucose.</text>
</comment>
<keyword evidence="5 7" id="KW-0808">Transferase</keyword>
<dbReference type="GO" id="GO:0004373">
    <property type="term" value="F:alpha-1,4-glucan glucosyltransferase (UDP-glucose donor) activity"/>
    <property type="evidence" value="ECO:0007669"/>
    <property type="project" value="InterPro"/>
</dbReference>
<reference evidence="10 11" key="1">
    <citation type="submission" date="2018-01" db="EMBL/GenBank/DDBJ databases">
        <title>Whole genome sequence of Melissococcus plutonius DAT561.</title>
        <authorList>
            <person name="Okumura K."/>
            <person name="Takamatsu D."/>
            <person name="Okura M."/>
        </authorList>
    </citation>
    <scope>NUCLEOTIDE SEQUENCE [LARGE SCALE GENOMIC DNA]</scope>
    <source>
        <strain evidence="10 11">DAT561</strain>
    </source>
</reference>
<dbReference type="NCBIfam" id="NF001899">
    <property type="entry name" value="PRK00654.1-2"/>
    <property type="match status" value="1"/>
</dbReference>